<evidence type="ECO:0000313" key="2">
    <source>
        <dbReference type="Proteomes" id="UP001165492"/>
    </source>
</evidence>
<dbReference type="InterPro" id="IPR005077">
    <property type="entry name" value="Peptidase_C11"/>
</dbReference>
<evidence type="ECO:0000313" key="1">
    <source>
        <dbReference type="EMBL" id="MCC5463977.1"/>
    </source>
</evidence>
<name>A0ABS8HM03_9FIRM</name>
<sequence length="401" mass="45713">MQGNIQKKWTILIYANGNNDLEPEMWRTFLEAQSIGSNDDTNVIIQIGRAERSLVGIIRPFIPLPGTNENWVGVRRYFLMKDQSILLGDLGNQNMADPLSLYDFIKWGRQHYPAQQTMLVLGGHGCQFAGSMTDYSQEIPYLMGLPEMSQAIHLACQEGGHFIDLLVMDTCYFNFIEAIYELGQYQSPSIRYVLTYILNGPIYGLPYHRVIQRVQKYPEGDVKHLIFDLVNALNLDLVAFEICHHKLEEIKKGFSELAACYLKHRQVQKSLGDLLTANSENPWNHLSLVVAHLARSLIVYAKSSVQPAAFLNVANTTTTDRYCIDLYSKLAFARNNYWTYLLSNETLAPDQVCQDSLALKPLVLSPQAIDAYISIMNPLASMEEKISIFQNLVNYKKWVWK</sequence>
<gene>
    <name evidence="1" type="ORF">LMF89_01210</name>
</gene>
<dbReference type="Proteomes" id="UP001165492">
    <property type="component" value="Unassembled WGS sequence"/>
</dbReference>
<dbReference type="Gene3D" id="3.40.50.11970">
    <property type="match status" value="1"/>
</dbReference>
<keyword evidence="2" id="KW-1185">Reference proteome</keyword>
<dbReference type="Pfam" id="PF03415">
    <property type="entry name" value="Peptidase_C11"/>
    <property type="match status" value="1"/>
</dbReference>
<proteinExistence type="predicted"/>
<dbReference type="PANTHER" id="PTHR37835:SF1">
    <property type="entry name" value="ALPHA-CLOSTRIPAIN"/>
    <property type="match status" value="1"/>
</dbReference>
<dbReference type="RefSeq" id="WP_229533550.1">
    <property type="nucleotide sequence ID" value="NZ_JAJHJB010000001.1"/>
</dbReference>
<organism evidence="1 2">
    <name type="scientific">Pelosinus baikalensis</name>
    <dbReference type="NCBI Taxonomy" id="2892015"/>
    <lineage>
        <taxon>Bacteria</taxon>
        <taxon>Bacillati</taxon>
        <taxon>Bacillota</taxon>
        <taxon>Negativicutes</taxon>
        <taxon>Selenomonadales</taxon>
        <taxon>Sporomusaceae</taxon>
        <taxon>Pelosinus</taxon>
    </lineage>
</organism>
<accession>A0ABS8HM03</accession>
<dbReference type="PANTHER" id="PTHR37835">
    <property type="entry name" value="ALPHA-CLOSTRIPAIN"/>
    <property type="match status" value="1"/>
</dbReference>
<comment type="caution">
    <text evidence="1">The sequence shown here is derived from an EMBL/GenBank/DDBJ whole genome shotgun (WGS) entry which is preliminary data.</text>
</comment>
<protein>
    <submittedName>
        <fullName evidence="1">Clostripain-related cysteine peptidase</fullName>
    </submittedName>
</protein>
<reference evidence="1" key="1">
    <citation type="submission" date="2021-11" db="EMBL/GenBank/DDBJ databases">
        <title>Description of a new species Pelosinus isolated from the bottom sediments of Lake Baikal.</title>
        <authorList>
            <person name="Zakharyuk A."/>
        </authorList>
    </citation>
    <scope>NUCLEOTIDE SEQUENCE</scope>
    <source>
        <strain evidence="1">Bkl1</strain>
    </source>
</reference>
<dbReference type="EMBL" id="JAJHJB010000001">
    <property type="protein sequence ID" value="MCC5463977.1"/>
    <property type="molecule type" value="Genomic_DNA"/>
</dbReference>